<keyword evidence="3" id="KW-1185">Reference proteome</keyword>
<protein>
    <submittedName>
        <fullName evidence="2">Uncharacterized protein</fullName>
    </submittedName>
</protein>
<name>A0ABS2DKD6_9BACI</name>
<feature type="transmembrane region" description="Helical" evidence="1">
    <location>
        <begin position="54"/>
        <end position="73"/>
    </location>
</feature>
<evidence type="ECO:0000313" key="3">
    <source>
        <dbReference type="Proteomes" id="UP001518925"/>
    </source>
</evidence>
<accession>A0ABS2DKD6</accession>
<organism evidence="2 3">
    <name type="scientific">Bacillus suaedaesalsae</name>
    <dbReference type="NCBI Taxonomy" id="2810349"/>
    <lineage>
        <taxon>Bacteria</taxon>
        <taxon>Bacillati</taxon>
        <taxon>Bacillota</taxon>
        <taxon>Bacilli</taxon>
        <taxon>Bacillales</taxon>
        <taxon>Bacillaceae</taxon>
        <taxon>Bacillus</taxon>
    </lineage>
</organism>
<comment type="caution">
    <text evidence="2">The sequence shown here is derived from an EMBL/GenBank/DDBJ whole genome shotgun (WGS) entry which is preliminary data.</text>
</comment>
<proteinExistence type="predicted"/>
<keyword evidence="1" id="KW-0812">Transmembrane</keyword>
<sequence length="248" mass="29219">MDKHLHRLKESMDDTVLKDIQMNQKLKGKILKDISNENTNQQVRYVQKKWNVKTVFASIAALFLLFVIGSSILNSQTSGYNEKSQQVELLKLHSEIVSTLKSQVRVEKELIEKINSKDYTIDEINKLKVKAAKNSLEVSKEIGSMRIPETLNMYKPELKESLYYLRKSYMSRSNELMKIDQWVRIQINEELNYPRDGVESDLSFFQFEFKIYRVYEKLGLLRSSYLTEIQTTSLINIDSFHYFSNIYK</sequence>
<gene>
    <name evidence="2" type="ORF">JR050_09605</name>
</gene>
<reference evidence="2 3" key="1">
    <citation type="submission" date="2021-02" db="EMBL/GenBank/DDBJ databases">
        <title>Bacillus sp. RD4P76, an endophyte from a halophyte.</title>
        <authorList>
            <person name="Sun J.-Q."/>
        </authorList>
    </citation>
    <scope>NUCLEOTIDE SEQUENCE [LARGE SCALE GENOMIC DNA]</scope>
    <source>
        <strain evidence="2 3">RD4P76</strain>
    </source>
</reference>
<keyword evidence="1" id="KW-0472">Membrane</keyword>
<evidence type="ECO:0000256" key="1">
    <source>
        <dbReference type="SAM" id="Phobius"/>
    </source>
</evidence>
<evidence type="ECO:0000313" key="2">
    <source>
        <dbReference type="EMBL" id="MBM6617923.1"/>
    </source>
</evidence>
<keyword evidence="1" id="KW-1133">Transmembrane helix</keyword>
<dbReference type="RefSeq" id="WP_204203278.1">
    <property type="nucleotide sequence ID" value="NZ_JAFELM010000028.1"/>
</dbReference>
<dbReference type="Proteomes" id="UP001518925">
    <property type="component" value="Unassembled WGS sequence"/>
</dbReference>
<dbReference type="EMBL" id="JAFELM010000028">
    <property type="protein sequence ID" value="MBM6617923.1"/>
    <property type="molecule type" value="Genomic_DNA"/>
</dbReference>